<feature type="transmembrane region" description="Helical" evidence="1">
    <location>
        <begin position="12"/>
        <end position="28"/>
    </location>
</feature>
<feature type="transmembrane region" description="Helical" evidence="1">
    <location>
        <begin position="40"/>
        <end position="60"/>
    </location>
</feature>
<keyword evidence="1" id="KW-1133">Transmembrane helix</keyword>
<dbReference type="InParanoid" id="A0A4R6QMC1"/>
<evidence type="ECO:0000313" key="3">
    <source>
        <dbReference type="Proteomes" id="UP000295361"/>
    </source>
</evidence>
<comment type="caution">
    <text evidence="2">The sequence shown here is derived from an EMBL/GenBank/DDBJ whole genome shotgun (WGS) entry which is preliminary data.</text>
</comment>
<evidence type="ECO:0008006" key="4">
    <source>
        <dbReference type="Google" id="ProtNLM"/>
    </source>
</evidence>
<sequence>MFMLQQIVLHTPWFVWGILALCIVMGVRQLHDQRQSRLRLMAVPAIWTAFGLWGMTSAFGLQPQTLAAWALGLGLVVAGLSQFAWPRGVRFDGATGLFHVPGSWVPMAMIMGIFMAKYIVGVSLAMAPQLAQLAPFGLGVSLLYGALSGLFIARANSVLRHGRAAVGGRATTLSL</sequence>
<feature type="transmembrane region" description="Helical" evidence="1">
    <location>
        <begin position="132"/>
        <end position="153"/>
    </location>
</feature>
<name>A0A4R6QMC1_9BURK</name>
<dbReference type="InterPro" id="IPR046730">
    <property type="entry name" value="DUF6622"/>
</dbReference>
<feature type="transmembrane region" description="Helical" evidence="1">
    <location>
        <begin position="66"/>
        <end position="85"/>
    </location>
</feature>
<organism evidence="2 3">
    <name type="scientific">Roseateles toxinivorans</name>
    <dbReference type="NCBI Taxonomy" id="270368"/>
    <lineage>
        <taxon>Bacteria</taxon>
        <taxon>Pseudomonadati</taxon>
        <taxon>Pseudomonadota</taxon>
        <taxon>Betaproteobacteria</taxon>
        <taxon>Burkholderiales</taxon>
        <taxon>Sphaerotilaceae</taxon>
        <taxon>Roseateles</taxon>
    </lineage>
</organism>
<feature type="transmembrane region" description="Helical" evidence="1">
    <location>
        <begin position="97"/>
        <end position="120"/>
    </location>
</feature>
<evidence type="ECO:0000256" key="1">
    <source>
        <dbReference type="SAM" id="Phobius"/>
    </source>
</evidence>
<gene>
    <name evidence="2" type="ORF">DES47_104267</name>
</gene>
<dbReference type="EMBL" id="SNXS01000004">
    <property type="protein sequence ID" value="TDP63985.1"/>
    <property type="molecule type" value="Genomic_DNA"/>
</dbReference>
<dbReference type="Proteomes" id="UP000295361">
    <property type="component" value="Unassembled WGS sequence"/>
</dbReference>
<protein>
    <recommendedName>
        <fullName evidence="4">DUF1453 domain-containing protein</fullName>
    </recommendedName>
</protein>
<accession>A0A4R6QMC1</accession>
<keyword evidence="3" id="KW-1185">Reference proteome</keyword>
<evidence type="ECO:0000313" key="2">
    <source>
        <dbReference type="EMBL" id="TDP63985.1"/>
    </source>
</evidence>
<keyword evidence="1" id="KW-0812">Transmembrane</keyword>
<reference evidence="2 3" key="1">
    <citation type="submission" date="2019-03" db="EMBL/GenBank/DDBJ databases">
        <title>Genomic Encyclopedia of Type Strains, Phase IV (KMG-IV): sequencing the most valuable type-strain genomes for metagenomic binning, comparative biology and taxonomic classification.</title>
        <authorList>
            <person name="Goeker M."/>
        </authorList>
    </citation>
    <scope>NUCLEOTIDE SEQUENCE [LARGE SCALE GENOMIC DNA]</scope>
    <source>
        <strain evidence="2 3">DSM 16998</strain>
    </source>
</reference>
<dbReference type="AlphaFoldDB" id="A0A4R6QMC1"/>
<keyword evidence="1" id="KW-0472">Membrane</keyword>
<proteinExistence type="predicted"/>
<dbReference type="Pfam" id="PF20327">
    <property type="entry name" value="DUF6622"/>
    <property type="match status" value="1"/>
</dbReference>